<protein>
    <submittedName>
        <fullName evidence="2">Uncharacterized protein</fullName>
    </submittedName>
</protein>
<sequence length="304" mass="33858">MEPNKKNDFYIARNGPNSSVNPFEDEGFRGSWYTATVLRPPPKKASRKPRIRLQLIAFGVFRPDPIPKKPKSFSPESESVKALPCVHHNNASWISSIKDLRMRRVFTPDVISVLEEEVDEEAEDMKKPLEGSDATRALDPNVGDAKLDELEKSDIMACKTEDARKDFENDLNFKDPEISGYGSNSETKTVFKTSSSFSYNRLLPYLMSIKNDEFSETKIEIVDAVIPCKLQKLDGLKSETAEKSSCVNAKCVVPQFDDSKTEMTINEHGSNVAENKLGQTAEVIGASSIAGSLIGLKRKNCDDI</sequence>
<dbReference type="EMBL" id="JAVIJP010000019">
    <property type="protein sequence ID" value="KAL3638480.1"/>
    <property type="molecule type" value="Genomic_DNA"/>
</dbReference>
<feature type="region of interest" description="Disordered" evidence="1">
    <location>
        <begin position="1"/>
        <end position="23"/>
    </location>
</feature>
<gene>
    <name evidence="2" type="ORF">CASFOL_017851</name>
</gene>
<dbReference type="Proteomes" id="UP001632038">
    <property type="component" value="Unassembled WGS sequence"/>
</dbReference>
<evidence type="ECO:0000313" key="2">
    <source>
        <dbReference type="EMBL" id="KAL3638480.1"/>
    </source>
</evidence>
<reference evidence="3" key="1">
    <citation type="journal article" date="2024" name="IScience">
        <title>Strigolactones Initiate the Formation of Haustorium-like Structures in Castilleja.</title>
        <authorList>
            <person name="Buerger M."/>
            <person name="Peterson D."/>
            <person name="Chory J."/>
        </authorList>
    </citation>
    <scope>NUCLEOTIDE SEQUENCE [LARGE SCALE GENOMIC DNA]</scope>
</reference>
<evidence type="ECO:0000256" key="1">
    <source>
        <dbReference type="SAM" id="MobiDB-lite"/>
    </source>
</evidence>
<comment type="caution">
    <text evidence="2">The sequence shown here is derived from an EMBL/GenBank/DDBJ whole genome shotgun (WGS) entry which is preliminary data.</text>
</comment>
<keyword evidence="3" id="KW-1185">Reference proteome</keyword>
<dbReference type="AlphaFoldDB" id="A0ABD3D851"/>
<organism evidence="2 3">
    <name type="scientific">Castilleja foliolosa</name>
    <dbReference type="NCBI Taxonomy" id="1961234"/>
    <lineage>
        <taxon>Eukaryota</taxon>
        <taxon>Viridiplantae</taxon>
        <taxon>Streptophyta</taxon>
        <taxon>Embryophyta</taxon>
        <taxon>Tracheophyta</taxon>
        <taxon>Spermatophyta</taxon>
        <taxon>Magnoliopsida</taxon>
        <taxon>eudicotyledons</taxon>
        <taxon>Gunneridae</taxon>
        <taxon>Pentapetalae</taxon>
        <taxon>asterids</taxon>
        <taxon>lamiids</taxon>
        <taxon>Lamiales</taxon>
        <taxon>Orobanchaceae</taxon>
        <taxon>Pedicularideae</taxon>
        <taxon>Castillejinae</taxon>
        <taxon>Castilleja</taxon>
    </lineage>
</organism>
<accession>A0ABD3D851</accession>
<evidence type="ECO:0000313" key="3">
    <source>
        <dbReference type="Proteomes" id="UP001632038"/>
    </source>
</evidence>
<name>A0ABD3D851_9LAMI</name>
<proteinExistence type="predicted"/>